<dbReference type="NCBIfam" id="TIGR00996">
    <property type="entry name" value="Mtu_fam_mce"/>
    <property type="match status" value="1"/>
</dbReference>
<dbReference type="Pfam" id="PF11887">
    <property type="entry name" value="Mce4_CUP1"/>
    <property type="match status" value="1"/>
</dbReference>
<dbReference type="Proteomes" id="UP000503540">
    <property type="component" value="Chromosome"/>
</dbReference>
<keyword evidence="1" id="KW-0812">Transmembrane</keyword>
<name>A0A6G9YDL1_9NOCA</name>
<reference evidence="4 5" key="1">
    <citation type="journal article" date="2019" name="ACS Chem. Biol.">
        <title>Identification and Mobilization of a Cryptic Antibiotic Biosynthesis Gene Locus from a Human-Pathogenic Nocardia Isolate.</title>
        <authorList>
            <person name="Herisse M."/>
            <person name="Ishida K."/>
            <person name="Porter J.L."/>
            <person name="Howden B."/>
            <person name="Hertweck C."/>
            <person name="Stinear T.P."/>
            <person name="Pidot S.J."/>
        </authorList>
    </citation>
    <scope>NUCLEOTIDE SEQUENCE [LARGE SCALE GENOMIC DNA]</scope>
    <source>
        <strain evidence="4 5">AUSMDU00012717</strain>
    </source>
</reference>
<dbReference type="InterPro" id="IPR024516">
    <property type="entry name" value="Mce_C"/>
</dbReference>
<gene>
    <name evidence="4" type="ORF">F5544_17445</name>
</gene>
<feature type="domain" description="Mce/MlaD" evidence="2">
    <location>
        <begin position="45"/>
        <end position="119"/>
    </location>
</feature>
<organism evidence="4 5">
    <name type="scientific">Nocardia arthritidis</name>
    <dbReference type="NCBI Taxonomy" id="228602"/>
    <lineage>
        <taxon>Bacteria</taxon>
        <taxon>Bacillati</taxon>
        <taxon>Actinomycetota</taxon>
        <taxon>Actinomycetes</taxon>
        <taxon>Mycobacteriales</taxon>
        <taxon>Nocardiaceae</taxon>
        <taxon>Nocardia</taxon>
    </lineage>
</organism>
<keyword evidence="5" id="KW-1185">Reference proteome</keyword>
<accession>A0A6G9YDL1</accession>
<evidence type="ECO:0000259" key="2">
    <source>
        <dbReference type="Pfam" id="PF02470"/>
    </source>
</evidence>
<dbReference type="PANTHER" id="PTHR33371">
    <property type="entry name" value="INTERMEMBRANE PHOSPHOLIPID TRANSPORT SYSTEM BINDING PROTEIN MLAD-RELATED"/>
    <property type="match status" value="1"/>
</dbReference>
<dbReference type="InterPro" id="IPR005693">
    <property type="entry name" value="Mce"/>
</dbReference>
<dbReference type="PANTHER" id="PTHR33371:SF18">
    <property type="entry name" value="MCE-FAMILY PROTEIN MCE3C"/>
    <property type="match status" value="1"/>
</dbReference>
<dbReference type="KEGG" id="nah:F5544_17445"/>
<dbReference type="RefSeq" id="WP_238847299.1">
    <property type="nucleotide sequence ID" value="NZ_CP046172.1"/>
</dbReference>
<evidence type="ECO:0000313" key="5">
    <source>
        <dbReference type="Proteomes" id="UP000503540"/>
    </source>
</evidence>
<feature type="domain" description="Mammalian cell entry C-terminal" evidence="3">
    <location>
        <begin position="125"/>
        <end position="309"/>
    </location>
</feature>
<keyword evidence="1" id="KW-0472">Membrane</keyword>
<protein>
    <submittedName>
        <fullName evidence="4">MCE family protein</fullName>
    </submittedName>
</protein>
<keyword evidence="1" id="KW-1133">Transmembrane helix</keyword>
<dbReference type="GO" id="GO:0005576">
    <property type="term" value="C:extracellular region"/>
    <property type="evidence" value="ECO:0007669"/>
    <property type="project" value="TreeGrafter"/>
</dbReference>
<feature type="transmembrane region" description="Helical" evidence="1">
    <location>
        <begin position="16"/>
        <end position="33"/>
    </location>
</feature>
<dbReference type="InterPro" id="IPR052336">
    <property type="entry name" value="MlaD_Phospholipid_Transporter"/>
</dbReference>
<evidence type="ECO:0000313" key="4">
    <source>
        <dbReference type="EMBL" id="QIS11365.1"/>
    </source>
</evidence>
<dbReference type="Pfam" id="PF02470">
    <property type="entry name" value="MlaD"/>
    <property type="match status" value="1"/>
</dbReference>
<sequence length="333" mass="35958">MPSVTGILARFDGNRNLWIGLLGAVLLALMLAVPRGCQMLGAGEQSIQAEFAQAAGIRVGDEVDVAGVAVGRVSGLRLDGSFVTVTLQVGRDVRPGPDAKASIRLATLLGRRYVDLRPGDHSGLPGNRIPLSNTDVPYNLADVVQIGTPKFAALDTGKLVTTLNLLDQQFGSSPQLFAQALDSVGALAEVIDKRRGEVANLLQDLDRVTKILGENRNSVLLVITQGDAIAARVMEREGLLRQLLDNIATLTRQLRDIGADNDDQLGPTIDQLDTMTQGLRKNKENLDRLLSIMPPSVRYLANAWGNGNYAEVAFPWLFPDNWLCFANVIEGCR</sequence>
<proteinExistence type="predicted"/>
<evidence type="ECO:0000259" key="3">
    <source>
        <dbReference type="Pfam" id="PF11887"/>
    </source>
</evidence>
<dbReference type="EMBL" id="CP046172">
    <property type="protein sequence ID" value="QIS11365.1"/>
    <property type="molecule type" value="Genomic_DNA"/>
</dbReference>
<dbReference type="AlphaFoldDB" id="A0A6G9YDL1"/>
<evidence type="ECO:0000256" key="1">
    <source>
        <dbReference type="SAM" id="Phobius"/>
    </source>
</evidence>
<dbReference type="InterPro" id="IPR003399">
    <property type="entry name" value="Mce/MlaD"/>
</dbReference>